<protein>
    <submittedName>
        <fullName evidence="2">Uncharacterized protein</fullName>
    </submittedName>
</protein>
<evidence type="ECO:0000313" key="2">
    <source>
        <dbReference type="EnsemblPlants" id="AET2Gv21232900.1"/>
    </source>
</evidence>
<reference evidence="2" key="3">
    <citation type="journal article" date="2017" name="Nature">
        <title>Genome sequence of the progenitor of the wheat D genome Aegilops tauschii.</title>
        <authorList>
            <person name="Luo M.C."/>
            <person name="Gu Y.Q."/>
            <person name="Puiu D."/>
            <person name="Wang H."/>
            <person name="Twardziok S.O."/>
            <person name="Deal K.R."/>
            <person name="Huo N."/>
            <person name="Zhu T."/>
            <person name="Wang L."/>
            <person name="Wang Y."/>
            <person name="McGuire P.E."/>
            <person name="Liu S."/>
            <person name="Long H."/>
            <person name="Ramasamy R.K."/>
            <person name="Rodriguez J.C."/>
            <person name="Van S.L."/>
            <person name="Yuan L."/>
            <person name="Wang Z."/>
            <person name="Xia Z."/>
            <person name="Xiao L."/>
            <person name="Anderson O.D."/>
            <person name="Ouyang S."/>
            <person name="Liang Y."/>
            <person name="Zimin A.V."/>
            <person name="Pertea G."/>
            <person name="Qi P."/>
            <person name="Bennetzen J.L."/>
            <person name="Dai X."/>
            <person name="Dawson M.W."/>
            <person name="Muller H.G."/>
            <person name="Kugler K."/>
            <person name="Rivarola-Duarte L."/>
            <person name="Spannagl M."/>
            <person name="Mayer K.F.X."/>
            <person name="Lu F.H."/>
            <person name="Bevan M.W."/>
            <person name="Leroy P."/>
            <person name="Li P."/>
            <person name="You F.M."/>
            <person name="Sun Q."/>
            <person name="Liu Z."/>
            <person name="Lyons E."/>
            <person name="Wicker T."/>
            <person name="Salzberg S.L."/>
            <person name="Devos K.M."/>
            <person name="Dvorak J."/>
        </authorList>
    </citation>
    <scope>NUCLEOTIDE SEQUENCE [LARGE SCALE GENOMIC DNA]</scope>
    <source>
        <strain evidence="2">cv. AL8/78</strain>
    </source>
</reference>
<dbReference type="EnsemblPlants" id="AET2Gv21232900.1">
    <property type="protein sequence ID" value="AET2Gv21232900.1"/>
    <property type="gene ID" value="AET2Gv21232900"/>
</dbReference>
<dbReference type="Gramene" id="AET2Gv21232900.1">
    <property type="protein sequence ID" value="AET2Gv21232900.1"/>
    <property type="gene ID" value="AET2Gv21232900"/>
</dbReference>
<sequence>GGSYLRAQGEHLVLRPYVHAAAPASIYIYRTPTGRTASHTLPLVGHDQPLPSIHPSAPSSSDCRRRLPPIQLTLTATSHSLLPSSGPPSPS</sequence>
<name>A0A453DG99_AEGTS</name>
<feature type="region of interest" description="Disordered" evidence="1">
    <location>
        <begin position="46"/>
        <end position="67"/>
    </location>
</feature>
<reference evidence="3" key="2">
    <citation type="journal article" date="2017" name="Nat. Plants">
        <title>The Aegilops tauschii genome reveals multiple impacts of transposons.</title>
        <authorList>
            <person name="Zhao G."/>
            <person name="Zou C."/>
            <person name="Li K."/>
            <person name="Wang K."/>
            <person name="Li T."/>
            <person name="Gao L."/>
            <person name="Zhang X."/>
            <person name="Wang H."/>
            <person name="Yang Z."/>
            <person name="Liu X."/>
            <person name="Jiang W."/>
            <person name="Mao L."/>
            <person name="Kong X."/>
            <person name="Jiao Y."/>
            <person name="Jia J."/>
        </authorList>
    </citation>
    <scope>NUCLEOTIDE SEQUENCE [LARGE SCALE GENOMIC DNA]</scope>
    <source>
        <strain evidence="3">cv. AL8/78</strain>
    </source>
</reference>
<organism evidence="2 3">
    <name type="scientific">Aegilops tauschii subsp. strangulata</name>
    <name type="common">Goatgrass</name>
    <dbReference type="NCBI Taxonomy" id="200361"/>
    <lineage>
        <taxon>Eukaryota</taxon>
        <taxon>Viridiplantae</taxon>
        <taxon>Streptophyta</taxon>
        <taxon>Embryophyta</taxon>
        <taxon>Tracheophyta</taxon>
        <taxon>Spermatophyta</taxon>
        <taxon>Magnoliopsida</taxon>
        <taxon>Liliopsida</taxon>
        <taxon>Poales</taxon>
        <taxon>Poaceae</taxon>
        <taxon>BOP clade</taxon>
        <taxon>Pooideae</taxon>
        <taxon>Triticodae</taxon>
        <taxon>Triticeae</taxon>
        <taxon>Triticinae</taxon>
        <taxon>Aegilops</taxon>
    </lineage>
</organism>
<evidence type="ECO:0000313" key="3">
    <source>
        <dbReference type="Proteomes" id="UP000015105"/>
    </source>
</evidence>
<accession>A0A453DG99</accession>
<reference evidence="3" key="1">
    <citation type="journal article" date="2014" name="Science">
        <title>Ancient hybridizations among the ancestral genomes of bread wheat.</title>
        <authorList>
            <consortium name="International Wheat Genome Sequencing Consortium,"/>
            <person name="Marcussen T."/>
            <person name="Sandve S.R."/>
            <person name="Heier L."/>
            <person name="Spannagl M."/>
            <person name="Pfeifer M."/>
            <person name="Jakobsen K.S."/>
            <person name="Wulff B.B."/>
            <person name="Steuernagel B."/>
            <person name="Mayer K.F."/>
            <person name="Olsen O.A."/>
        </authorList>
    </citation>
    <scope>NUCLEOTIDE SEQUENCE [LARGE SCALE GENOMIC DNA]</scope>
    <source>
        <strain evidence="3">cv. AL8/78</strain>
    </source>
</reference>
<evidence type="ECO:0000256" key="1">
    <source>
        <dbReference type="SAM" id="MobiDB-lite"/>
    </source>
</evidence>
<reference evidence="2" key="5">
    <citation type="journal article" date="2021" name="G3 (Bethesda)">
        <title>Aegilops tauschii genome assembly Aet v5.0 features greater sequence contiguity and improved annotation.</title>
        <authorList>
            <person name="Wang L."/>
            <person name="Zhu T."/>
            <person name="Rodriguez J.C."/>
            <person name="Deal K.R."/>
            <person name="Dubcovsky J."/>
            <person name="McGuire P.E."/>
            <person name="Lux T."/>
            <person name="Spannagl M."/>
            <person name="Mayer K.F.X."/>
            <person name="Baldrich P."/>
            <person name="Meyers B.C."/>
            <person name="Huo N."/>
            <person name="Gu Y.Q."/>
            <person name="Zhou H."/>
            <person name="Devos K.M."/>
            <person name="Bennetzen J.L."/>
            <person name="Unver T."/>
            <person name="Budak H."/>
            <person name="Gulick P.J."/>
            <person name="Galiba G."/>
            <person name="Kalapos B."/>
            <person name="Nelson D.R."/>
            <person name="Li P."/>
            <person name="You F.M."/>
            <person name="Luo M.C."/>
            <person name="Dvorak J."/>
        </authorList>
    </citation>
    <scope>NUCLEOTIDE SEQUENCE [LARGE SCALE GENOMIC DNA]</scope>
    <source>
        <strain evidence="2">cv. AL8/78</strain>
    </source>
</reference>
<dbReference type="AlphaFoldDB" id="A0A453DG99"/>
<reference evidence="2" key="4">
    <citation type="submission" date="2019-03" db="UniProtKB">
        <authorList>
            <consortium name="EnsemblPlants"/>
        </authorList>
    </citation>
    <scope>IDENTIFICATION</scope>
</reference>
<proteinExistence type="predicted"/>
<dbReference type="Proteomes" id="UP000015105">
    <property type="component" value="Chromosome 2D"/>
</dbReference>
<keyword evidence="3" id="KW-1185">Reference proteome</keyword>